<dbReference type="KEGG" id="dmi:Desmer_4456"/>
<dbReference type="OrthoDB" id="2971552at2"/>
<dbReference type="STRING" id="768704.Desmer_4456"/>
<protein>
    <submittedName>
        <fullName evidence="1">Uncharacterized protein</fullName>
    </submittedName>
</protein>
<dbReference type="AlphaFoldDB" id="J7IWQ5"/>
<organism evidence="1 2">
    <name type="scientific">Desulfosporosinus meridiei (strain ATCC BAA-275 / DSM 13257 / KCTC 12902 / NCIMB 13706 / S10)</name>
    <dbReference type="NCBI Taxonomy" id="768704"/>
    <lineage>
        <taxon>Bacteria</taxon>
        <taxon>Bacillati</taxon>
        <taxon>Bacillota</taxon>
        <taxon>Clostridia</taxon>
        <taxon>Eubacteriales</taxon>
        <taxon>Desulfitobacteriaceae</taxon>
        <taxon>Desulfosporosinus</taxon>
    </lineage>
</organism>
<dbReference type="eggNOG" id="ENOG50349JN">
    <property type="taxonomic scope" value="Bacteria"/>
</dbReference>
<keyword evidence="2" id="KW-1185">Reference proteome</keyword>
<sequence length="108" mass="12324">MLTTEKAFDMLPNVVDLYDKLDLDGYRKKVAEENKGKSLDQMSAGINLFKFVLKNSGKVKNEVFEIVAVFEDKAVEEIKAQNFITTMNSFKEIFSDKEAVGFFKDAIR</sequence>
<dbReference type="RefSeq" id="WP_014905168.1">
    <property type="nucleotide sequence ID" value="NC_018515.1"/>
</dbReference>
<reference evidence="2" key="2">
    <citation type="submission" date="2012-08" db="EMBL/GenBank/DDBJ databases">
        <title>Finished genome of Desulfosporosinus meridiei DSM 13257.</title>
        <authorList>
            <person name="Huntemann M."/>
            <person name="Wei C.-L."/>
            <person name="Han J."/>
            <person name="Detter J.C."/>
            <person name="Han C."/>
            <person name="Davenport K."/>
            <person name="Daligault H."/>
            <person name="Erkkila T."/>
            <person name="Gu W."/>
            <person name="Munk A.C.C."/>
            <person name="Teshima H."/>
            <person name="Xu Y."/>
            <person name="Chain P."/>
            <person name="Tapia R."/>
            <person name="Chen A."/>
            <person name="Krypides N."/>
            <person name="Mavromatis K."/>
            <person name="Markowitz V."/>
            <person name="Szeto E."/>
            <person name="Ivanova N."/>
            <person name="Mikhailova N."/>
            <person name="Ovchinnikova G."/>
            <person name="Pagani I."/>
            <person name="Pati A."/>
            <person name="Goodwin L."/>
            <person name="Peters L."/>
            <person name="Pitluck S."/>
            <person name="Woyke T."/>
            <person name="Pester M."/>
            <person name="Spring S."/>
            <person name="Ollivier B."/>
            <person name="Rattei T."/>
            <person name="Klenk H.-P."/>
            <person name="Wagner M."/>
            <person name="Loy A."/>
        </authorList>
    </citation>
    <scope>NUCLEOTIDE SEQUENCE [LARGE SCALE GENOMIC DNA]</scope>
    <source>
        <strain evidence="2">ATCC BAA-275 / DSM 13257 / NCIMB 13706 / S10</strain>
    </source>
</reference>
<reference evidence="1 2" key="1">
    <citation type="journal article" date="2012" name="J. Bacteriol.">
        <title>Complete genome sequences of Desulfosporosinus orientis DSM765T, Desulfosporosinus youngiae DSM17734T, Desulfosporosinus meridiei DSM13257T, and Desulfosporosinus acidiphilus DSM22704T.</title>
        <authorList>
            <person name="Pester M."/>
            <person name="Brambilla E."/>
            <person name="Alazard D."/>
            <person name="Rattei T."/>
            <person name="Weinmaier T."/>
            <person name="Han J."/>
            <person name="Lucas S."/>
            <person name="Lapidus A."/>
            <person name="Cheng J.F."/>
            <person name="Goodwin L."/>
            <person name="Pitluck S."/>
            <person name="Peters L."/>
            <person name="Ovchinnikova G."/>
            <person name="Teshima H."/>
            <person name="Detter J.C."/>
            <person name="Han C.S."/>
            <person name="Tapia R."/>
            <person name="Land M.L."/>
            <person name="Hauser L."/>
            <person name="Kyrpides N.C."/>
            <person name="Ivanova N.N."/>
            <person name="Pagani I."/>
            <person name="Huntmann M."/>
            <person name="Wei C.L."/>
            <person name="Davenport K.W."/>
            <person name="Daligault H."/>
            <person name="Chain P.S."/>
            <person name="Chen A."/>
            <person name="Mavromatis K."/>
            <person name="Markowitz V."/>
            <person name="Szeto E."/>
            <person name="Mikhailova N."/>
            <person name="Pati A."/>
            <person name="Wagner M."/>
            <person name="Woyke T."/>
            <person name="Ollivier B."/>
            <person name="Klenk H.P."/>
            <person name="Spring S."/>
            <person name="Loy A."/>
        </authorList>
    </citation>
    <scope>NUCLEOTIDE SEQUENCE [LARGE SCALE GENOMIC DNA]</scope>
    <source>
        <strain evidence="2">ATCC BAA-275 / DSM 13257 / NCIMB 13706 / S10</strain>
    </source>
</reference>
<name>J7IWQ5_DESMD</name>
<dbReference type="Proteomes" id="UP000005262">
    <property type="component" value="Chromosome"/>
</dbReference>
<evidence type="ECO:0000313" key="2">
    <source>
        <dbReference type="Proteomes" id="UP000005262"/>
    </source>
</evidence>
<evidence type="ECO:0000313" key="1">
    <source>
        <dbReference type="EMBL" id="AFQ46262.1"/>
    </source>
</evidence>
<dbReference type="HOGENOM" id="CLU_2192770_0_0_9"/>
<dbReference type="EMBL" id="CP003629">
    <property type="protein sequence ID" value="AFQ46262.1"/>
    <property type="molecule type" value="Genomic_DNA"/>
</dbReference>
<gene>
    <name evidence="1" type="ordered locus">Desmer_4456</name>
</gene>
<accession>J7IWQ5</accession>
<proteinExistence type="predicted"/>